<dbReference type="EMBL" id="BAABIE010000008">
    <property type="protein sequence ID" value="GAA4750114.1"/>
    <property type="molecule type" value="Genomic_DNA"/>
</dbReference>
<evidence type="ECO:0000313" key="2">
    <source>
        <dbReference type="Proteomes" id="UP001500822"/>
    </source>
</evidence>
<proteinExistence type="predicted"/>
<reference evidence="2" key="1">
    <citation type="journal article" date="2019" name="Int. J. Syst. Evol. Microbiol.">
        <title>The Global Catalogue of Microorganisms (GCM) 10K type strain sequencing project: providing services to taxonomists for standard genome sequencing and annotation.</title>
        <authorList>
            <consortium name="The Broad Institute Genomics Platform"/>
            <consortium name="The Broad Institute Genome Sequencing Center for Infectious Disease"/>
            <person name="Wu L."/>
            <person name="Ma J."/>
        </authorList>
    </citation>
    <scope>NUCLEOTIDE SEQUENCE [LARGE SCALE GENOMIC DNA]</scope>
    <source>
        <strain evidence="2">JCM 18077</strain>
    </source>
</reference>
<comment type="caution">
    <text evidence="1">The sequence shown here is derived from an EMBL/GenBank/DDBJ whole genome shotgun (WGS) entry which is preliminary data.</text>
</comment>
<name>A0ABP8Z9B8_9ACTN</name>
<protein>
    <submittedName>
        <fullName evidence="1">Uncharacterized protein</fullName>
    </submittedName>
</protein>
<organism evidence="1 2">
    <name type="scientific">Gordonia alkaliphila</name>
    <dbReference type="NCBI Taxonomy" id="1053547"/>
    <lineage>
        <taxon>Bacteria</taxon>
        <taxon>Bacillati</taxon>
        <taxon>Actinomycetota</taxon>
        <taxon>Actinomycetes</taxon>
        <taxon>Mycobacteriales</taxon>
        <taxon>Gordoniaceae</taxon>
        <taxon>Gordonia</taxon>
    </lineage>
</organism>
<dbReference type="Proteomes" id="UP001500822">
    <property type="component" value="Unassembled WGS sequence"/>
</dbReference>
<dbReference type="RefSeq" id="WP_345313444.1">
    <property type="nucleotide sequence ID" value="NZ_BAABIE010000008.1"/>
</dbReference>
<gene>
    <name evidence="1" type="ORF">GCM10023217_20660</name>
</gene>
<evidence type="ECO:0000313" key="1">
    <source>
        <dbReference type="EMBL" id="GAA4750114.1"/>
    </source>
</evidence>
<keyword evidence="2" id="KW-1185">Reference proteome</keyword>
<sequence>MDVPAIDFAAELTASVQSVREYLRVATSLAPAPPSTTRDGWIAVEPGGRSPWMHMREVGVTEVAPFGVLVTFVWRPLLAEDESVRDHGGGDARRFAVFLGAGNLVEQFQLDRWITTLDLGLDGAGWRDDAVLMGGLWFVRLAGN</sequence>
<accession>A0ABP8Z9B8</accession>